<dbReference type="Proteomes" id="UP000001485">
    <property type="component" value="Chromosome"/>
</dbReference>
<evidence type="ECO:0000313" key="2">
    <source>
        <dbReference type="Proteomes" id="UP000001485"/>
    </source>
</evidence>
<reference evidence="2" key="1">
    <citation type="submission" date="2009-03" db="EMBL/GenBank/DDBJ databases">
        <title>Complete genome sequence of Edwardsiella ictaluri 93-146.</title>
        <authorList>
            <person name="Williams M.L."/>
            <person name="Gillaspy A.F."/>
            <person name="Dyer D.W."/>
            <person name="Thune R.L."/>
            <person name="Waldbieser G.C."/>
            <person name="Schuster S.C."/>
            <person name="Gipson J."/>
            <person name="Zaitshik J."/>
            <person name="Landry C."/>
            <person name="Lawrence M.L."/>
        </authorList>
    </citation>
    <scope>NUCLEOTIDE SEQUENCE [LARGE SCALE GENOMIC DNA]</scope>
    <source>
        <strain evidence="2">93-146</strain>
    </source>
</reference>
<dbReference type="EMBL" id="CP001600">
    <property type="protein sequence ID" value="ACR70967.1"/>
    <property type="molecule type" value="Genomic_DNA"/>
</dbReference>
<protein>
    <submittedName>
        <fullName evidence="1">Uncharacterized protein</fullName>
    </submittedName>
</protein>
<accession>C5BC61</accession>
<organism evidence="1 2">
    <name type="scientific">Edwardsiella ictaluri (strain 93-146)</name>
    <dbReference type="NCBI Taxonomy" id="634503"/>
    <lineage>
        <taxon>Bacteria</taxon>
        <taxon>Pseudomonadati</taxon>
        <taxon>Pseudomonadota</taxon>
        <taxon>Gammaproteobacteria</taxon>
        <taxon>Enterobacterales</taxon>
        <taxon>Hafniaceae</taxon>
        <taxon>Edwardsiella</taxon>
    </lineage>
</organism>
<name>C5BC61_EDWI9</name>
<sequence>MYSWLTVSGLDSINIHAIIMNKNTLKHHRKEQTGTPEYWQQRWG</sequence>
<dbReference type="AlphaFoldDB" id="C5BC61"/>
<dbReference type="HOGENOM" id="CLU_3288772_0_0_6"/>
<proteinExistence type="predicted"/>
<reference evidence="1 2" key="2">
    <citation type="journal article" date="2012" name="J. Bacteriol.">
        <title>Genome Sequence of Edwardsiella ictaluri 93-146, a Strain Associated with a Natural Channel Catfish Outbreak of Enteric Septicemia of Catfish.</title>
        <authorList>
            <person name="Williams M.L."/>
            <person name="Gillaspy A.F."/>
            <person name="Dyer D.W."/>
            <person name="Thune R.L."/>
            <person name="Waldbieser G.C."/>
            <person name="Schuster S.C."/>
            <person name="Gipson J."/>
            <person name="Zaitshik J."/>
            <person name="Landry C."/>
            <person name="Banes M.M."/>
            <person name="Lawrence M.L."/>
        </authorList>
    </citation>
    <scope>NUCLEOTIDE SEQUENCE [LARGE SCALE GENOMIC DNA]</scope>
    <source>
        <strain evidence="1 2">93-146</strain>
    </source>
</reference>
<dbReference type="KEGG" id="eic:NT01EI_3848"/>
<evidence type="ECO:0000313" key="1">
    <source>
        <dbReference type="EMBL" id="ACR70967.1"/>
    </source>
</evidence>
<gene>
    <name evidence="1" type="ordered locus">NT01EI_3848</name>
</gene>